<dbReference type="EMBL" id="JAATJA010000002">
    <property type="protein sequence ID" value="NJB68576.1"/>
    <property type="molecule type" value="Genomic_DNA"/>
</dbReference>
<dbReference type="InterPro" id="IPR050696">
    <property type="entry name" value="FtsA/MreB"/>
</dbReference>
<dbReference type="AlphaFoldDB" id="A0A846QI96"/>
<feature type="region of interest" description="Disordered" evidence="1">
    <location>
        <begin position="1"/>
        <end position="55"/>
    </location>
</feature>
<dbReference type="RefSeq" id="WP_167941630.1">
    <property type="nucleotide sequence ID" value="NZ_JAATJA010000002.1"/>
</dbReference>
<proteinExistence type="predicted"/>
<dbReference type="PANTHER" id="PTHR32432">
    <property type="entry name" value="CELL DIVISION PROTEIN FTSA-RELATED"/>
    <property type="match status" value="1"/>
</dbReference>
<protein>
    <submittedName>
        <fullName evidence="2">Tfp pilus assembly PilM family ATPase</fullName>
    </submittedName>
</protein>
<reference evidence="2 3" key="1">
    <citation type="submission" date="2020-03" db="EMBL/GenBank/DDBJ databases">
        <title>Genomic Encyclopedia of Type Strains, Phase IV (KMG-IV): sequencing the most valuable type-strain genomes for metagenomic binning, comparative biology and taxonomic classification.</title>
        <authorList>
            <person name="Goeker M."/>
        </authorList>
    </citation>
    <scope>NUCLEOTIDE SEQUENCE [LARGE SCALE GENOMIC DNA]</scope>
    <source>
        <strain evidence="2 3">DSM 24233</strain>
    </source>
</reference>
<gene>
    <name evidence="2" type="ORF">GGQ74_002249</name>
</gene>
<organism evidence="2 3">
    <name type="scientific">Desulfobaculum xiamenense</name>
    <dbReference type="NCBI Taxonomy" id="995050"/>
    <lineage>
        <taxon>Bacteria</taxon>
        <taxon>Pseudomonadati</taxon>
        <taxon>Thermodesulfobacteriota</taxon>
        <taxon>Desulfovibrionia</taxon>
        <taxon>Desulfovibrionales</taxon>
        <taxon>Desulfovibrionaceae</taxon>
        <taxon>Desulfobaculum</taxon>
    </lineage>
</organism>
<name>A0A846QI96_9BACT</name>
<evidence type="ECO:0000313" key="2">
    <source>
        <dbReference type="EMBL" id="NJB68576.1"/>
    </source>
</evidence>
<dbReference type="PANTHER" id="PTHR32432:SF3">
    <property type="entry name" value="ETHANOLAMINE UTILIZATION PROTEIN EUTJ"/>
    <property type="match status" value="1"/>
</dbReference>
<feature type="compositionally biased region" description="Basic and acidic residues" evidence="1">
    <location>
        <begin position="38"/>
        <end position="53"/>
    </location>
</feature>
<dbReference type="Proteomes" id="UP000580856">
    <property type="component" value="Unassembled WGS sequence"/>
</dbReference>
<accession>A0A846QI96</accession>
<evidence type="ECO:0000256" key="1">
    <source>
        <dbReference type="SAM" id="MobiDB-lite"/>
    </source>
</evidence>
<evidence type="ECO:0000313" key="3">
    <source>
        <dbReference type="Proteomes" id="UP000580856"/>
    </source>
</evidence>
<sequence length="682" mass="73601">MATRSENSSTERLLQTIREGSTVHAASDDATRQPTRQTSRDVKASVPTRDTRKGLLPTKGKGIIVGLDIAHDCLRIVSMERSGGRHVLRSFREAQYPPQSGPGTPGFPEFLRTQVNAASAGSGKPEVWALVPTAEADLWRVRVPRVPKKRESETIYWAARRDKQLNEAETLLDFEIQGEVIDKGVPKLQALAYTIPHAALRRIRDLVEGAGLTLTGATIPPLALQTACRTTGITHGAATAASVFIGRNWSRIDIFDHGNLVMSRGIKAGLGSMVDELQANYTPPTVQPPAPEPVGMEDAEVPLLELELEPETEPAEIEIAPILELETAQPATPAQPEPVREAAPTLTPDQARDLIMARLLGTPIGADVPGAEMDADALLTAISSALDRLVRQIERTFEHYVNTEGGDPVGHIFLSGQVAASAPMKNFLATQLNIECGFFDPLAAGEVALQGVTPPSDLAERMTFNITAALAMSDNAHTPNLLFTYKDKQKAWQSARQTRMVYSSFLGAAALLVGLFAWQTGVASSEQAHLDAINAEIAAYAPPVDEQLLLKLASQVQTKQRNLKALAEKYEGLAVLSEVSKLTPSNIRLTKLDLEIGRPSDTAKPAKGKARGHNAAIDEPRLLILEGRITQGGDAKDSILASYIVKLQNSPLFADPMIHSREAIGPAAESGLHFILHVNVQR</sequence>
<feature type="compositionally biased region" description="Polar residues" evidence="1">
    <location>
        <begin position="1"/>
        <end position="13"/>
    </location>
</feature>
<keyword evidence="3" id="KW-1185">Reference proteome</keyword>
<comment type="caution">
    <text evidence="2">The sequence shown here is derived from an EMBL/GenBank/DDBJ whole genome shotgun (WGS) entry which is preliminary data.</text>
</comment>
<dbReference type="Gene3D" id="3.30.420.40">
    <property type="match status" value="1"/>
</dbReference>